<accession>A0A078KZ97</accession>
<dbReference type="OrthoDB" id="5652750at2"/>
<dbReference type="RefSeq" id="WP_043873468.1">
    <property type="nucleotide sequence ID" value="NZ_CCVW01000001.1"/>
</dbReference>
<organism evidence="2 3">
    <name type="scientific">Legionella massiliensis</name>
    <dbReference type="NCBI Taxonomy" id="1034943"/>
    <lineage>
        <taxon>Bacteria</taxon>
        <taxon>Pseudomonadati</taxon>
        <taxon>Pseudomonadota</taxon>
        <taxon>Gammaproteobacteria</taxon>
        <taxon>Legionellales</taxon>
        <taxon>Legionellaceae</taxon>
        <taxon>Legionella</taxon>
    </lineage>
</organism>
<feature type="domain" description="Flagellar motor switch protein FliN-like C-terminal" evidence="1">
    <location>
        <begin position="161"/>
        <end position="225"/>
    </location>
</feature>
<dbReference type="InterPro" id="IPR036429">
    <property type="entry name" value="SpoA-like_sf"/>
</dbReference>
<dbReference type="eggNOG" id="ENOG5030Z56">
    <property type="taxonomic scope" value="Bacteria"/>
</dbReference>
<dbReference type="EMBL" id="CCSB01000001">
    <property type="protein sequence ID" value="CDZ77053.1"/>
    <property type="molecule type" value="Genomic_DNA"/>
</dbReference>
<keyword evidence="2" id="KW-0969">Cilium</keyword>
<dbReference type="Proteomes" id="UP000044071">
    <property type="component" value="Unassembled WGS sequence"/>
</dbReference>
<keyword evidence="3" id="KW-1185">Reference proteome</keyword>
<evidence type="ECO:0000259" key="1">
    <source>
        <dbReference type="Pfam" id="PF01052"/>
    </source>
</evidence>
<proteinExistence type="predicted"/>
<dbReference type="SUPFAM" id="SSF101801">
    <property type="entry name" value="Surface presentation of antigens (SPOA)"/>
    <property type="match status" value="1"/>
</dbReference>
<name>A0A078KZ97_9GAMM</name>
<evidence type="ECO:0000313" key="2">
    <source>
        <dbReference type="EMBL" id="CDZ77053.1"/>
    </source>
</evidence>
<dbReference type="Gene3D" id="2.30.330.10">
    <property type="entry name" value="SpoA-like"/>
    <property type="match status" value="1"/>
</dbReference>
<reference evidence="2 3" key="1">
    <citation type="submission" date="2014-06" db="EMBL/GenBank/DDBJ databases">
        <authorList>
            <person name="Urmite Genomes Urmite Genomes"/>
        </authorList>
    </citation>
    <scope>NUCLEOTIDE SEQUENCE [LARGE SCALE GENOMIC DNA]</scope>
</reference>
<gene>
    <name evidence="2" type="ORF">BN59_01332</name>
</gene>
<evidence type="ECO:0000313" key="3">
    <source>
        <dbReference type="Proteomes" id="UP000044071"/>
    </source>
</evidence>
<keyword evidence="2" id="KW-0282">Flagellum</keyword>
<protein>
    <submittedName>
        <fullName evidence="2">Flagellar motor switch protein</fullName>
    </submittedName>
</protein>
<dbReference type="InterPro" id="IPR001543">
    <property type="entry name" value="FliN-like_C"/>
</dbReference>
<sequence length="230" mass="26069">MKAYRLVNSKELMYLEQRFEPILAEWNAVYASKEIKLKLSCATKQEESPLALINQAEKPVALVDKNYLSSIKEAVFSDSAACFDLICEDLFKHLLQQLLALDSVELATNTTSHSEWFYQGSPCLILRLGRFNLYLHPNWVLANLPKADKPAKHLVRLEEALANKELQLTVELEPLVLSVAKLSGLQVGDIVKTSHPHNKPLLLNFQQQAICEVELGQQLLHRSIQLRKSL</sequence>
<keyword evidence="2" id="KW-0966">Cell projection</keyword>
<dbReference type="Pfam" id="PF01052">
    <property type="entry name" value="FliMN_C"/>
    <property type="match status" value="1"/>
</dbReference>
<dbReference type="AlphaFoldDB" id="A0A078KZ97"/>
<dbReference type="STRING" id="1034943.BN59_01332"/>